<dbReference type="EMBL" id="FQZO01000008">
    <property type="protein sequence ID" value="SHJ79745.1"/>
    <property type="molecule type" value="Genomic_DNA"/>
</dbReference>
<feature type="domain" description="Glycosyltransferase 2-like" evidence="1">
    <location>
        <begin position="4"/>
        <end position="111"/>
    </location>
</feature>
<dbReference type="Pfam" id="PF00535">
    <property type="entry name" value="Glycos_transf_2"/>
    <property type="match status" value="1"/>
</dbReference>
<evidence type="ECO:0000259" key="1">
    <source>
        <dbReference type="Pfam" id="PF00535"/>
    </source>
</evidence>
<name>A0A1M6M8E6_9CLOT</name>
<organism evidence="2 3">
    <name type="scientific">Clostridium amylolyticum</name>
    <dbReference type="NCBI Taxonomy" id="1121298"/>
    <lineage>
        <taxon>Bacteria</taxon>
        <taxon>Bacillati</taxon>
        <taxon>Bacillota</taxon>
        <taxon>Clostridia</taxon>
        <taxon>Eubacteriales</taxon>
        <taxon>Clostridiaceae</taxon>
        <taxon>Clostridium</taxon>
    </lineage>
</organism>
<dbReference type="STRING" id="1121298.SAMN05444401_3888"/>
<dbReference type="AlphaFoldDB" id="A0A1M6M8E6"/>
<accession>A0A1M6M8E6</accession>
<dbReference type="OrthoDB" id="9813495at2"/>
<evidence type="ECO:0000313" key="3">
    <source>
        <dbReference type="Proteomes" id="UP000184080"/>
    </source>
</evidence>
<evidence type="ECO:0000313" key="2">
    <source>
        <dbReference type="EMBL" id="SHJ79745.1"/>
    </source>
</evidence>
<dbReference type="RefSeq" id="WP_073010732.1">
    <property type="nucleotide sequence ID" value="NZ_FQZO01000008.1"/>
</dbReference>
<gene>
    <name evidence="2" type="ORF">SAMN05444401_3888</name>
</gene>
<sequence>MDLSVIIVSFNTADLTVNTINSVIDTIKENNYEIIVVDNASKDDSVSRITSEFGDKVNLIINSENLGFSKANNMAIKQSKGDYILILNSDTVVHKEAIDKSLGYIKKRKDIGALGCKVLLRDGSLDKACKRGFPTPWNSLCYGLKLHKLFPGVKTFGGYQLTYLDDDSIHEIDCVMGAFMILPKEVINRVGMLDEDYFMYGEDIDWCYRIKGAGYKVVYYSEASITHYKKASFAKRKEKTIREFYKAMGIFYDKHYKGKYSILVSFMVNLGIKLQMYMALLKNFLKK</sequence>
<dbReference type="InterPro" id="IPR029044">
    <property type="entry name" value="Nucleotide-diphossugar_trans"/>
</dbReference>
<dbReference type="PANTHER" id="PTHR43179">
    <property type="entry name" value="RHAMNOSYLTRANSFERASE WBBL"/>
    <property type="match status" value="1"/>
</dbReference>
<dbReference type="Proteomes" id="UP000184080">
    <property type="component" value="Unassembled WGS sequence"/>
</dbReference>
<dbReference type="InterPro" id="IPR001173">
    <property type="entry name" value="Glyco_trans_2-like"/>
</dbReference>
<keyword evidence="3" id="KW-1185">Reference proteome</keyword>
<dbReference type="CDD" id="cd04186">
    <property type="entry name" value="GT_2_like_c"/>
    <property type="match status" value="1"/>
</dbReference>
<dbReference type="Gene3D" id="3.90.550.10">
    <property type="entry name" value="Spore Coat Polysaccharide Biosynthesis Protein SpsA, Chain A"/>
    <property type="match status" value="1"/>
</dbReference>
<proteinExistence type="predicted"/>
<dbReference type="SUPFAM" id="SSF53448">
    <property type="entry name" value="Nucleotide-diphospho-sugar transferases"/>
    <property type="match status" value="1"/>
</dbReference>
<dbReference type="PANTHER" id="PTHR43179:SF7">
    <property type="entry name" value="RHAMNOSYLTRANSFERASE WBBL"/>
    <property type="match status" value="1"/>
</dbReference>
<protein>
    <recommendedName>
        <fullName evidence="1">Glycosyltransferase 2-like domain-containing protein</fullName>
    </recommendedName>
</protein>
<reference evidence="2 3" key="1">
    <citation type="submission" date="2016-11" db="EMBL/GenBank/DDBJ databases">
        <authorList>
            <person name="Jaros S."/>
            <person name="Januszkiewicz K."/>
            <person name="Wedrychowicz H."/>
        </authorList>
    </citation>
    <scope>NUCLEOTIDE SEQUENCE [LARGE SCALE GENOMIC DNA]</scope>
    <source>
        <strain evidence="2 3">DSM 21864</strain>
    </source>
</reference>